<feature type="transmembrane region" description="Helical" evidence="1">
    <location>
        <begin position="149"/>
        <end position="167"/>
    </location>
</feature>
<keyword evidence="1" id="KW-0812">Transmembrane</keyword>
<dbReference type="AlphaFoldDB" id="A0A7W7VD04"/>
<feature type="transmembrane region" description="Helical" evidence="1">
    <location>
        <begin position="80"/>
        <end position="97"/>
    </location>
</feature>
<evidence type="ECO:0000256" key="1">
    <source>
        <dbReference type="SAM" id="Phobius"/>
    </source>
</evidence>
<keyword evidence="1" id="KW-0472">Membrane</keyword>
<keyword evidence="3" id="KW-1185">Reference proteome</keyword>
<proteinExistence type="predicted"/>
<dbReference type="RefSeq" id="WP_184809825.1">
    <property type="nucleotide sequence ID" value="NZ_JACHJQ010000002.1"/>
</dbReference>
<dbReference type="EMBL" id="JACHJQ010000002">
    <property type="protein sequence ID" value="MBB4905622.1"/>
    <property type="molecule type" value="Genomic_DNA"/>
</dbReference>
<protein>
    <recommendedName>
        <fullName evidence="4">DUF998 domain-containing protein</fullName>
    </recommendedName>
</protein>
<organism evidence="2 3">
    <name type="scientific">Actinophytocola algeriensis</name>
    <dbReference type="NCBI Taxonomy" id="1768010"/>
    <lineage>
        <taxon>Bacteria</taxon>
        <taxon>Bacillati</taxon>
        <taxon>Actinomycetota</taxon>
        <taxon>Actinomycetes</taxon>
        <taxon>Pseudonocardiales</taxon>
        <taxon>Pseudonocardiaceae</taxon>
    </lineage>
</organism>
<reference evidence="2 3" key="1">
    <citation type="submission" date="2020-08" db="EMBL/GenBank/DDBJ databases">
        <title>Genomic Encyclopedia of Type Strains, Phase III (KMG-III): the genomes of soil and plant-associated and newly described type strains.</title>
        <authorList>
            <person name="Whitman W."/>
        </authorList>
    </citation>
    <scope>NUCLEOTIDE SEQUENCE [LARGE SCALE GENOMIC DNA]</scope>
    <source>
        <strain evidence="2 3">CECT 8960</strain>
    </source>
</reference>
<keyword evidence="1" id="KW-1133">Transmembrane helix</keyword>
<dbReference type="Proteomes" id="UP000520767">
    <property type="component" value="Unassembled WGS sequence"/>
</dbReference>
<name>A0A7W7VD04_9PSEU</name>
<feature type="transmembrane region" description="Helical" evidence="1">
    <location>
        <begin position="12"/>
        <end position="32"/>
    </location>
</feature>
<evidence type="ECO:0000313" key="2">
    <source>
        <dbReference type="EMBL" id="MBB4905622.1"/>
    </source>
</evidence>
<feature type="transmembrane region" description="Helical" evidence="1">
    <location>
        <begin position="231"/>
        <end position="249"/>
    </location>
</feature>
<evidence type="ECO:0000313" key="3">
    <source>
        <dbReference type="Proteomes" id="UP000520767"/>
    </source>
</evidence>
<feature type="transmembrane region" description="Helical" evidence="1">
    <location>
        <begin position="52"/>
        <end position="73"/>
    </location>
</feature>
<evidence type="ECO:0008006" key="4">
    <source>
        <dbReference type="Google" id="ProtNLM"/>
    </source>
</evidence>
<sequence length="261" mass="28493">MDNEFAIKTYRYLRIAMIAVIIMLLAAVVFEWQNTGPDCWQSSLSAYYYTPVQSIFVGTLITIGVCMVALRGLTDIEDTFMNLGGLLAPVVALVPTPEPGGCRSMGEAVATAPENIENNMIALFFAGLIGLVAAVITWLGQASRKMSQGVGIGVAAAVFIGGVIWFFADRDSFDRAAHYGAAIPLFVFIIVVVFLNSRRRWRWRYLTIAILMAGSGLVIGGIAFFGDWAHGVLVVEVTLIVLFAVFWVIQTIERWNASPAE</sequence>
<feature type="transmembrane region" description="Helical" evidence="1">
    <location>
        <begin position="179"/>
        <end position="196"/>
    </location>
</feature>
<gene>
    <name evidence="2" type="ORF">FHR82_001839</name>
</gene>
<accession>A0A7W7VD04</accession>
<feature type="transmembrane region" description="Helical" evidence="1">
    <location>
        <begin position="203"/>
        <end position="225"/>
    </location>
</feature>
<comment type="caution">
    <text evidence="2">The sequence shown here is derived from an EMBL/GenBank/DDBJ whole genome shotgun (WGS) entry which is preliminary data.</text>
</comment>
<feature type="transmembrane region" description="Helical" evidence="1">
    <location>
        <begin position="120"/>
        <end position="140"/>
    </location>
</feature>